<dbReference type="AlphaFoldDB" id="A0ABD3FPR6"/>
<sequence>MGVALKFCQRRLADQGETPEIDALTDQLQQLYVGMQLYTARGAVVRSIARTKSKPYNATPVSVTTPGSRYLEIVGGAVETSLRVDAAAFTPRATQVGDSASQSSIDAQARSEDTKTVEPSHLSAGLPANANANNALDGSVSGDRIAGTKEDGGVNSKPAVSASTQINTKTKAFNVFGEPFTPHQNDRVKKAVCAERARFCGRSECS</sequence>
<protein>
    <submittedName>
        <fullName evidence="2">Uncharacterized protein</fullName>
    </submittedName>
</protein>
<evidence type="ECO:0000313" key="3">
    <source>
        <dbReference type="Proteomes" id="UP001632037"/>
    </source>
</evidence>
<keyword evidence="3" id="KW-1185">Reference proteome</keyword>
<gene>
    <name evidence="2" type="ORF">V7S43_006048</name>
</gene>
<dbReference type="EMBL" id="JBIMZQ010000010">
    <property type="protein sequence ID" value="KAL3668753.1"/>
    <property type="molecule type" value="Genomic_DNA"/>
</dbReference>
<proteinExistence type="predicted"/>
<feature type="compositionally biased region" description="Basic and acidic residues" evidence="1">
    <location>
        <begin position="109"/>
        <end position="118"/>
    </location>
</feature>
<feature type="compositionally biased region" description="Low complexity" evidence="1">
    <location>
        <begin position="98"/>
        <end position="108"/>
    </location>
</feature>
<comment type="caution">
    <text evidence="2">The sequence shown here is derived from an EMBL/GenBank/DDBJ whole genome shotgun (WGS) entry which is preliminary data.</text>
</comment>
<feature type="region of interest" description="Disordered" evidence="1">
    <location>
        <begin position="93"/>
        <end position="137"/>
    </location>
</feature>
<evidence type="ECO:0000313" key="2">
    <source>
        <dbReference type="EMBL" id="KAL3668753.1"/>
    </source>
</evidence>
<organism evidence="2 3">
    <name type="scientific">Phytophthora oleae</name>
    <dbReference type="NCBI Taxonomy" id="2107226"/>
    <lineage>
        <taxon>Eukaryota</taxon>
        <taxon>Sar</taxon>
        <taxon>Stramenopiles</taxon>
        <taxon>Oomycota</taxon>
        <taxon>Peronosporomycetes</taxon>
        <taxon>Peronosporales</taxon>
        <taxon>Peronosporaceae</taxon>
        <taxon>Phytophthora</taxon>
    </lineage>
</organism>
<reference evidence="2 3" key="1">
    <citation type="submission" date="2024-09" db="EMBL/GenBank/DDBJ databases">
        <title>Genome sequencing and assembly of Phytophthora oleae, isolate VK10A, causative agent of rot of olive drupes.</title>
        <authorList>
            <person name="Conti Taguali S."/>
            <person name="Riolo M."/>
            <person name="La Spada F."/>
            <person name="Cacciola S.O."/>
            <person name="Dionisio G."/>
        </authorList>
    </citation>
    <scope>NUCLEOTIDE SEQUENCE [LARGE SCALE GENOMIC DNA]</scope>
    <source>
        <strain evidence="2 3">VK10A</strain>
    </source>
</reference>
<accession>A0ABD3FPR6</accession>
<evidence type="ECO:0000256" key="1">
    <source>
        <dbReference type="SAM" id="MobiDB-lite"/>
    </source>
</evidence>
<name>A0ABD3FPR6_9STRA</name>
<dbReference type="Proteomes" id="UP001632037">
    <property type="component" value="Unassembled WGS sequence"/>
</dbReference>